<proteinExistence type="predicted"/>
<protein>
    <submittedName>
        <fullName evidence="2">Uncharacterized protein</fullName>
    </submittedName>
</protein>
<evidence type="ECO:0000256" key="1">
    <source>
        <dbReference type="SAM" id="MobiDB-lite"/>
    </source>
</evidence>
<feature type="compositionally biased region" description="Acidic residues" evidence="1">
    <location>
        <begin position="176"/>
        <end position="186"/>
    </location>
</feature>
<name>A0AAF0E826_9BASI</name>
<accession>A0AAF0E826</accession>
<evidence type="ECO:0000313" key="2">
    <source>
        <dbReference type="EMBL" id="WFD19535.1"/>
    </source>
</evidence>
<gene>
    <name evidence="2" type="ORF">MCAP1_001767</name>
</gene>
<feature type="compositionally biased region" description="Low complexity" evidence="1">
    <location>
        <begin position="246"/>
        <end position="258"/>
    </location>
</feature>
<sequence>MSPSQGGPAASVPDVRIDAARTEALADCVPASLAQVLREIGWLLVRRAQLAREGRPPRECLALLQPLAKACRAYTESMEQLRDQLMMADAVLEHLLDGAEPAPDATDTPAPIAPLDLYSVMSTLPAMAWDGTAGDNAVPASTPPPSAPVASIDAALAQAMPVTEATRTGTSASDAIDIDSDSDSDSDPAQGQSSSVPVEEAAPASSTDRRPDAPGDDLVSALLSTPLPSTDASTGAAHAQAAEPKSAPGGDSLGDGSALDFSWLDLERVGWQG</sequence>
<dbReference type="Proteomes" id="UP001220961">
    <property type="component" value="Chromosome 3"/>
</dbReference>
<dbReference type="AlphaFoldDB" id="A0AAF0E826"/>
<evidence type="ECO:0000313" key="3">
    <source>
        <dbReference type="Proteomes" id="UP001220961"/>
    </source>
</evidence>
<reference evidence="2" key="1">
    <citation type="submission" date="2023-03" db="EMBL/GenBank/DDBJ databases">
        <title>Mating type loci evolution in Malassezia.</title>
        <authorList>
            <person name="Coelho M.A."/>
        </authorList>
    </citation>
    <scope>NUCLEOTIDE SEQUENCE</scope>
    <source>
        <strain evidence="2">CBS 10434</strain>
    </source>
</reference>
<keyword evidence="3" id="KW-1185">Reference proteome</keyword>
<feature type="compositionally biased region" description="Polar residues" evidence="1">
    <location>
        <begin position="222"/>
        <end position="233"/>
    </location>
</feature>
<organism evidence="2 3">
    <name type="scientific">Malassezia caprae</name>
    <dbReference type="NCBI Taxonomy" id="1381934"/>
    <lineage>
        <taxon>Eukaryota</taxon>
        <taxon>Fungi</taxon>
        <taxon>Dikarya</taxon>
        <taxon>Basidiomycota</taxon>
        <taxon>Ustilaginomycotina</taxon>
        <taxon>Malasseziomycetes</taxon>
        <taxon>Malasseziales</taxon>
        <taxon>Malasseziaceae</taxon>
        <taxon>Malassezia</taxon>
    </lineage>
</organism>
<dbReference type="EMBL" id="CP119910">
    <property type="protein sequence ID" value="WFD19535.1"/>
    <property type="molecule type" value="Genomic_DNA"/>
</dbReference>
<feature type="region of interest" description="Disordered" evidence="1">
    <location>
        <begin position="161"/>
        <end position="258"/>
    </location>
</feature>